<dbReference type="Gene3D" id="3.10.180.10">
    <property type="entry name" value="2,3-Dihydroxybiphenyl 1,2-Dioxygenase, domain 1"/>
    <property type="match status" value="1"/>
</dbReference>
<accession>A0A2M9X8V2</accession>
<evidence type="ECO:0000313" key="3">
    <source>
        <dbReference type="Proteomes" id="UP000232196"/>
    </source>
</evidence>
<name>A0A2M9X8V2_9LEPT</name>
<dbReference type="SUPFAM" id="SSF54593">
    <property type="entry name" value="Glyoxalase/Bleomycin resistance protein/Dihydroxybiphenyl dioxygenase"/>
    <property type="match status" value="1"/>
</dbReference>
<dbReference type="InterPro" id="IPR004360">
    <property type="entry name" value="Glyas_Fos-R_dOase_dom"/>
</dbReference>
<proteinExistence type="predicted"/>
<dbReference type="Proteomes" id="UP000232196">
    <property type="component" value="Unassembled WGS sequence"/>
</dbReference>
<feature type="domain" description="VOC" evidence="1">
    <location>
        <begin position="4"/>
        <end position="117"/>
    </location>
</feature>
<gene>
    <name evidence="2" type="ORF">CH357_17420</name>
</gene>
<dbReference type="InterPro" id="IPR037523">
    <property type="entry name" value="VOC_core"/>
</dbReference>
<dbReference type="Pfam" id="PF00903">
    <property type="entry name" value="Glyoxalase"/>
    <property type="match status" value="1"/>
</dbReference>
<sequence length="119" mass="13556">MFMEVNHIGITSRDPEVSANFYREIFGLPQKEETEKAAKVLGIGKSNIAIYGEKDDPASPVFGSGCDFAIRVDPKSFREIEQRLFSQRLEYGVRKSSKTLFLNFHDPDGYLVELMCEEE</sequence>
<evidence type="ECO:0000259" key="1">
    <source>
        <dbReference type="PROSITE" id="PS51819"/>
    </source>
</evidence>
<evidence type="ECO:0000313" key="2">
    <source>
        <dbReference type="EMBL" id="PJZ24130.1"/>
    </source>
</evidence>
<dbReference type="PROSITE" id="PS51819">
    <property type="entry name" value="VOC"/>
    <property type="match status" value="1"/>
</dbReference>
<reference evidence="2 3" key="1">
    <citation type="submission" date="2017-07" db="EMBL/GenBank/DDBJ databases">
        <title>Leptospira spp. isolated from tropical soils.</title>
        <authorList>
            <person name="Thibeaux R."/>
            <person name="Iraola G."/>
            <person name="Ferres I."/>
            <person name="Bierque E."/>
            <person name="Girault D."/>
            <person name="Soupe-Gilbert M.-E."/>
            <person name="Picardeau M."/>
            <person name="Goarant C."/>
        </authorList>
    </citation>
    <scope>NUCLEOTIDE SEQUENCE [LARGE SCALE GENOMIC DNA]</scope>
    <source>
        <strain evidence="2 3">MCA1-C-A1</strain>
    </source>
</reference>
<dbReference type="AlphaFoldDB" id="A0A2M9X8V2"/>
<protein>
    <submittedName>
        <fullName evidence="2">Glyoxalase</fullName>
    </submittedName>
</protein>
<dbReference type="OrthoDB" id="9788468at2"/>
<organism evidence="2 3">
    <name type="scientific">Leptospira hartskeerlii</name>
    <dbReference type="NCBI Taxonomy" id="2023177"/>
    <lineage>
        <taxon>Bacteria</taxon>
        <taxon>Pseudomonadati</taxon>
        <taxon>Spirochaetota</taxon>
        <taxon>Spirochaetia</taxon>
        <taxon>Leptospirales</taxon>
        <taxon>Leptospiraceae</taxon>
        <taxon>Leptospira</taxon>
    </lineage>
</organism>
<comment type="caution">
    <text evidence="2">The sequence shown here is derived from an EMBL/GenBank/DDBJ whole genome shotgun (WGS) entry which is preliminary data.</text>
</comment>
<keyword evidence="3" id="KW-1185">Reference proteome</keyword>
<dbReference type="EMBL" id="NPDN01000010">
    <property type="protein sequence ID" value="PJZ24130.1"/>
    <property type="molecule type" value="Genomic_DNA"/>
</dbReference>
<dbReference type="InterPro" id="IPR029068">
    <property type="entry name" value="Glyas_Bleomycin-R_OHBP_Dase"/>
</dbReference>